<name>A0A383EJV9_9ZZZZ</name>
<gene>
    <name evidence="1" type="ORF">METZ01_LOCUS509981</name>
</gene>
<proteinExistence type="predicted"/>
<evidence type="ECO:0000313" key="1">
    <source>
        <dbReference type="EMBL" id="SVE57127.1"/>
    </source>
</evidence>
<protein>
    <submittedName>
        <fullName evidence="1">Uncharacterized protein</fullName>
    </submittedName>
</protein>
<organism evidence="1">
    <name type="scientific">marine metagenome</name>
    <dbReference type="NCBI Taxonomy" id="408172"/>
    <lineage>
        <taxon>unclassified sequences</taxon>
        <taxon>metagenomes</taxon>
        <taxon>ecological metagenomes</taxon>
    </lineage>
</organism>
<reference evidence="1" key="1">
    <citation type="submission" date="2018-05" db="EMBL/GenBank/DDBJ databases">
        <authorList>
            <person name="Lanie J.A."/>
            <person name="Ng W.-L."/>
            <person name="Kazmierczak K.M."/>
            <person name="Andrzejewski T.M."/>
            <person name="Davidsen T.M."/>
            <person name="Wayne K.J."/>
            <person name="Tettelin H."/>
            <person name="Glass J.I."/>
            <person name="Rusch D."/>
            <person name="Podicherti R."/>
            <person name="Tsui H.-C.T."/>
            <person name="Winkler M.E."/>
        </authorList>
    </citation>
    <scope>NUCLEOTIDE SEQUENCE</scope>
</reference>
<sequence>MMKRIIITIASIGLISLITLSEIYAGSHGHNMTSNWTCSQKVSGGVFTGQMPLHLMFNMHCIETGKINGDYFSSASNCVGNQVIGLDGKASFHGTCRSYHKAGGTLFVRFTDFGSPMDQSGEGDVFVMGGEGKFKGASGMGTFTWTQGATDPQDQMTNAAFGKTKIKLTIP</sequence>
<dbReference type="AlphaFoldDB" id="A0A383EJV9"/>
<dbReference type="EMBL" id="UINC01226582">
    <property type="protein sequence ID" value="SVE57127.1"/>
    <property type="molecule type" value="Genomic_DNA"/>
</dbReference>
<accession>A0A383EJV9</accession>